<dbReference type="RefSeq" id="XP_020655070.2">
    <property type="nucleotide sequence ID" value="XM_020799411.2"/>
</dbReference>
<dbReference type="PROSITE" id="PS00022">
    <property type="entry name" value="EGF_1"/>
    <property type="match status" value="1"/>
</dbReference>
<dbReference type="GO" id="GO:0005886">
    <property type="term" value="C:plasma membrane"/>
    <property type="evidence" value="ECO:0007669"/>
    <property type="project" value="UniProtKB-SubCell"/>
</dbReference>
<reference evidence="20" key="1">
    <citation type="submission" date="2025-08" db="UniProtKB">
        <authorList>
            <consortium name="RefSeq"/>
        </authorList>
    </citation>
    <scope>IDENTIFICATION</scope>
</reference>
<dbReference type="InParanoid" id="A0A6J0U784"/>
<dbReference type="Gene3D" id="2.10.25.10">
    <property type="entry name" value="Laminin"/>
    <property type="match status" value="1"/>
</dbReference>
<evidence type="ECO:0000256" key="11">
    <source>
        <dbReference type="ARBA" id="ARBA00023136"/>
    </source>
</evidence>
<evidence type="ECO:0000256" key="17">
    <source>
        <dbReference type="SAM" id="SignalP"/>
    </source>
</evidence>
<keyword evidence="4" id="KW-0964">Secreted</keyword>
<feature type="transmembrane region" description="Helical" evidence="16">
    <location>
        <begin position="162"/>
        <end position="184"/>
    </location>
</feature>
<organism evidence="19 20">
    <name type="scientific">Pogona vitticeps</name>
    <name type="common">central bearded dragon</name>
    <dbReference type="NCBI Taxonomy" id="103695"/>
    <lineage>
        <taxon>Eukaryota</taxon>
        <taxon>Metazoa</taxon>
        <taxon>Chordata</taxon>
        <taxon>Craniata</taxon>
        <taxon>Vertebrata</taxon>
        <taxon>Euteleostomi</taxon>
        <taxon>Lepidosauria</taxon>
        <taxon>Squamata</taxon>
        <taxon>Bifurcata</taxon>
        <taxon>Unidentata</taxon>
        <taxon>Episquamata</taxon>
        <taxon>Toxicofera</taxon>
        <taxon>Iguania</taxon>
        <taxon>Acrodonta</taxon>
        <taxon>Agamidae</taxon>
        <taxon>Amphibolurinae</taxon>
        <taxon>Pogona</taxon>
    </lineage>
</organism>
<dbReference type="FunCoup" id="A0A6J0U784">
    <property type="interactions" value="175"/>
</dbReference>
<dbReference type="GO" id="GO:0008284">
    <property type="term" value="P:positive regulation of cell population proliferation"/>
    <property type="evidence" value="ECO:0007669"/>
    <property type="project" value="TreeGrafter"/>
</dbReference>
<dbReference type="GO" id="GO:0005154">
    <property type="term" value="F:epidermal growth factor receptor binding"/>
    <property type="evidence" value="ECO:0007669"/>
    <property type="project" value="TreeGrafter"/>
</dbReference>
<evidence type="ECO:0000313" key="20">
    <source>
        <dbReference type="RefSeq" id="XP_020655070.2"/>
    </source>
</evidence>
<dbReference type="PANTHER" id="PTHR10740:SF4">
    <property type="entry name" value="PROHEPARIN-BINDING EGF-LIKE GROWTH FACTOR"/>
    <property type="match status" value="1"/>
</dbReference>
<evidence type="ECO:0000313" key="19">
    <source>
        <dbReference type="Proteomes" id="UP001652642"/>
    </source>
</evidence>
<keyword evidence="12 14" id="KW-1015">Disulfide bond</keyword>
<dbReference type="PROSITE" id="PS50026">
    <property type="entry name" value="EGF_3"/>
    <property type="match status" value="1"/>
</dbReference>
<dbReference type="Proteomes" id="UP001652642">
    <property type="component" value="Chromosome 4"/>
</dbReference>
<dbReference type="SUPFAM" id="SSF57196">
    <property type="entry name" value="EGF/Laminin"/>
    <property type="match status" value="1"/>
</dbReference>
<feature type="signal peptide" evidence="17">
    <location>
        <begin position="1"/>
        <end position="22"/>
    </location>
</feature>
<feature type="region of interest" description="Disordered" evidence="15">
    <location>
        <begin position="81"/>
        <end position="106"/>
    </location>
</feature>
<dbReference type="KEGG" id="pvt:110082119"/>
<keyword evidence="19" id="KW-1185">Reference proteome</keyword>
<feature type="compositionally biased region" description="Basic residues" evidence="15">
    <location>
        <begin position="92"/>
        <end position="104"/>
    </location>
</feature>
<dbReference type="GO" id="GO:0005615">
    <property type="term" value="C:extracellular space"/>
    <property type="evidence" value="ECO:0007669"/>
    <property type="project" value="TreeGrafter"/>
</dbReference>
<evidence type="ECO:0000256" key="2">
    <source>
        <dbReference type="ARBA" id="ARBA00004251"/>
    </source>
</evidence>
<evidence type="ECO:0000256" key="12">
    <source>
        <dbReference type="ARBA" id="ARBA00023157"/>
    </source>
</evidence>
<keyword evidence="10" id="KW-0339">Growth factor</keyword>
<evidence type="ECO:0000256" key="5">
    <source>
        <dbReference type="ARBA" id="ARBA00022536"/>
    </source>
</evidence>
<evidence type="ECO:0000256" key="10">
    <source>
        <dbReference type="ARBA" id="ARBA00023030"/>
    </source>
</evidence>
<feature type="chain" id="PRO_5046806249" description="Proheparin-binding EGF-like growth factor" evidence="17">
    <location>
        <begin position="23"/>
        <end position="208"/>
    </location>
</feature>
<dbReference type="GO" id="GO:0008083">
    <property type="term" value="F:growth factor activity"/>
    <property type="evidence" value="ECO:0007669"/>
    <property type="project" value="UniProtKB-KW"/>
</dbReference>
<evidence type="ECO:0000256" key="1">
    <source>
        <dbReference type="ARBA" id="ARBA00004239"/>
    </source>
</evidence>
<evidence type="ECO:0000256" key="6">
    <source>
        <dbReference type="ARBA" id="ARBA00022674"/>
    </source>
</evidence>
<name>A0A6J0U784_9SAUR</name>
<dbReference type="GeneID" id="110082119"/>
<keyword evidence="8 17" id="KW-0732">Signal</keyword>
<evidence type="ECO:0000256" key="15">
    <source>
        <dbReference type="SAM" id="MobiDB-lite"/>
    </source>
</evidence>
<dbReference type="OrthoDB" id="8780145at2759"/>
<dbReference type="InterPro" id="IPR000742">
    <property type="entry name" value="EGF"/>
</dbReference>
<proteinExistence type="predicted"/>
<evidence type="ECO:0000256" key="13">
    <source>
        <dbReference type="ARBA" id="ARBA00040098"/>
    </source>
</evidence>
<comment type="subcellular location">
    <subcellularLocation>
        <location evidence="2">Cell membrane</location>
        <topology evidence="2">Single-pass type I membrane protein</topology>
    </subcellularLocation>
    <subcellularLocation>
        <location evidence="1">Secreted</location>
        <location evidence="1">Extracellular space</location>
    </subcellularLocation>
</comment>
<accession>A0A6J0U784</accession>
<keyword evidence="3" id="KW-1003">Cell membrane</keyword>
<evidence type="ECO:0000256" key="16">
    <source>
        <dbReference type="SAM" id="Phobius"/>
    </source>
</evidence>
<dbReference type="GO" id="GO:0007173">
    <property type="term" value="P:epidermal growth factor receptor signaling pathway"/>
    <property type="evidence" value="ECO:0007669"/>
    <property type="project" value="TreeGrafter"/>
</dbReference>
<keyword evidence="7 16" id="KW-0812">Transmembrane</keyword>
<feature type="disulfide bond" evidence="14">
    <location>
        <begin position="134"/>
        <end position="143"/>
    </location>
</feature>
<evidence type="ECO:0000256" key="7">
    <source>
        <dbReference type="ARBA" id="ARBA00022692"/>
    </source>
</evidence>
<sequence length="208" mass="23159">MRGVLVIPSLLLAAVCAVLVNGEESVLLQNEQYSEDGVEDLTHPQLLPARETLGQEGEKNRGLPSSSSNFSELSQVAFLSRPQDPVTPNKEGKRKKQRKGKGKKRDPCLRKYKNYCFHGECKYVKALKIPTCQCQEGYHGERCHALSLPVENRSRSYDNTTILAVTAVVLSSLCLIIIAVLLMLRCHKKGVYDVESEEKVKLGIPVNH</sequence>
<dbReference type="PANTHER" id="PTHR10740">
    <property type="entry name" value="TRANSFORMING GROWTH FACTOR ALPHA"/>
    <property type="match status" value="1"/>
</dbReference>
<dbReference type="PROSITE" id="PS01186">
    <property type="entry name" value="EGF_2"/>
    <property type="match status" value="1"/>
</dbReference>
<evidence type="ECO:0000256" key="3">
    <source>
        <dbReference type="ARBA" id="ARBA00022475"/>
    </source>
</evidence>
<keyword evidence="5 14" id="KW-0245">EGF-like domain</keyword>
<evidence type="ECO:0000259" key="18">
    <source>
        <dbReference type="PROSITE" id="PS50026"/>
    </source>
</evidence>
<protein>
    <recommendedName>
        <fullName evidence="13">Proheparin-binding EGF-like growth factor</fullName>
    </recommendedName>
</protein>
<keyword evidence="6" id="KW-0358">Heparin-binding</keyword>
<feature type="domain" description="EGF-like" evidence="18">
    <location>
        <begin position="104"/>
        <end position="144"/>
    </location>
</feature>
<comment type="caution">
    <text evidence="14">Lacks conserved residue(s) required for the propagation of feature annotation.</text>
</comment>
<keyword evidence="11 16" id="KW-0472">Membrane</keyword>
<dbReference type="GO" id="GO:0008201">
    <property type="term" value="F:heparin binding"/>
    <property type="evidence" value="ECO:0007669"/>
    <property type="project" value="UniProtKB-KW"/>
</dbReference>
<evidence type="ECO:0000256" key="8">
    <source>
        <dbReference type="ARBA" id="ARBA00022729"/>
    </source>
</evidence>
<evidence type="ECO:0000256" key="14">
    <source>
        <dbReference type="PROSITE-ProRule" id="PRU00076"/>
    </source>
</evidence>
<dbReference type="CTD" id="1839"/>
<keyword evidence="9 16" id="KW-1133">Transmembrane helix</keyword>
<dbReference type="AlphaFoldDB" id="A0A6J0U784"/>
<evidence type="ECO:0000256" key="4">
    <source>
        <dbReference type="ARBA" id="ARBA00022525"/>
    </source>
</evidence>
<evidence type="ECO:0000256" key="9">
    <source>
        <dbReference type="ARBA" id="ARBA00022989"/>
    </source>
</evidence>
<gene>
    <name evidence="20" type="primary">HBEGF</name>
</gene>